<comment type="caution">
    <text evidence="1">The sequence shown here is derived from an EMBL/GenBank/DDBJ whole genome shotgun (WGS) entry which is preliminary data.</text>
</comment>
<evidence type="ECO:0000313" key="1">
    <source>
        <dbReference type="EMBL" id="KAF5340232.1"/>
    </source>
</evidence>
<evidence type="ECO:0000313" key="2">
    <source>
        <dbReference type="Proteomes" id="UP000541558"/>
    </source>
</evidence>
<accession>A0A8H5CEB4</accession>
<dbReference type="Proteomes" id="UP000541558">
    <property type="component" value="Unassembled WGS sequence"/>
</dbReference>
<name>A0A8H5CEB4_9AGAR</name>
<protein>
    <submittedName>
        <fullName evidence="1">Uncharacterized protein</fullName>
    </submittedName>
</protein>
<dbReference type="EMBL" id="JAACJK010000004">
    <property type="protein sequence ID" value="KAF5340232.1"/>
    <property type="molecule type" value="Genomic_DNA"/>
</dbReference>
<dbReference type="OrthoDB" id="10518415at2759"/>
<proteinExistence type="predicted"/>
<gene>
    <name evidence="1" type="ORF">D9611_007932</name>
</gene>
<organism evidence="1 2">
    <name type="scientific">Ephemerocybe angulata</name>
    <dbReference type="NCBI Taxonomy" id="980116"/>
    <lineage>
        <taxon>Eukaryota</taxon>
        <taxon>Fungi</taxon>
        <taxon>Dikarya</taxon>
        <taxon>Basidiomycota</taxon>
        <taxon>Agaricomycotina</taxon>
        <taxon>Agaricomycetes</taxon>
        <taxon>Agaricomycetidae</taxon>
        <taxon>Agaricales</taxon>
        <taxon>Agaricineae</taxon>
        <taxon>Psathyrellaceae</taxon>
        <taxon>Ephemerocybe</taxon>
    </lineage>
</organism>
<dbReference type="AlphaFoldDB" id="A0A8H5CEB4"/>
<keyword evidence="2" id="KW-1185">Reference proteome</keyword>
<reference evidence="1 2" key="1">
    <citation type="journal article" date="2020" name="ISME J.">
        <title>Uncovering the hidden diversity of litter-decomposition mechanisms in mushroom-forming fungi.</title>
        <authorList>
            <person name="Floudas D."/>
            <person name="Bentzer J."/>
            <person name="Ahren D."/>
            <person name="Johansson T."/>
            <person name="Persson P."/>
            <person name="Tunlid A."/>
        </authorList>
    </citation>
    <scope>NUCLEOTIDE SEQUENCE [LARGE SCALE GENOMIC DNA]</scope>
    <source>
        <strain evidence="1 2">CBS 175.51</strain>
    </source>
</reference>
<sequence>MVRKKKRSGYSAGTQWIVGGSGHGSDKQGAQMFRHASNFSVQELQATQSGRDTNYHRDIHYHNHYHFCNFAAGAIAGSAVTTIGLFGRPDSTLLPNVC</sequence>